<feature type="transmembrane region" description="Helical" evidence="1">
    <location>
        <begin position="6"/>
        <end position="24"/>
    </location>
</feature>
<keyword evidence="3" id="KW-1185">Reference proteome</keyword>
<dbReference type="Proteomes" id="UP000290567">
    <property type="component" value="Unassembled WGS sequence"/>
</dbReference>
<comment type="caution">
    <text evidence="2">The sequence shown here is derived from an EMBL/GenBank/DDBJ whole genome shotgun (WGS) entry which is preliminary data.</text>
</comment>
<keyword evidence="1" id="KW-1133">Transmembrane helix</keyword>
<dbReference type="EMBL" id="BJCC01000001">
    <property type="protein sequence ID" value="GCF92315.1"/>
    <property type="molecule type" value="Genomic_DNA"/>
</dbReference>
<reference evidence="3" key="1">
    <citation type="submission" date="2019-02" db="EMBL/GenBank/DDBJ databases">
        <title>Draft genome sequence of Enterococcus sp. Gos25-1.</title>
        <authorList>
            <person name="Tanaka N."/>
            <person name="Shiwa Y."/>
            <person name="Fujita N."/>
        </authorList>
    </citation>
    <scope>NUCLEOTIDE SEQUENCE [LARGE SCALE GENOMIC DNA]</scope>
    <source>
        <strain evidence="3">Gos25-1</strain>
    </source>
</reference>
<evidence type="ECO:0000313" key="2">
    <source>
        <dbReference type="EMBL" id="GCF92315.1"/>
    </source>
</evidence>
<sequence length="53" mass="6194">MTIWETIGIGLLILICVLLILGLTHHYYKELEIRNRIWRALVSGVLVIMELFL</sequence>
<keyword evidence="1" id="KW-0812">Transmembrane</keyword>
<evidence type="ECO:0000256" key="1">
    <source>
        <dbReference type="SAM" id="Phobius"/>
    </source>
</evidence>
<gene>
    <name evidence="2" type="ORF">NRIC_02060</name>
</gene>
<organism evidence="2 3">
    <name type="scientific">Enterococcus florum</name>
    <dbReference type="NCBI Taxonomy" id="2480627"/>
    <lineage>
        <taxon>Bacteria</taxon>
        <taxon>Bacillati</taxon>
        <taxon>Bacillota</taxon>
        <taxon>Bacilli</taxon>
        <taxon>Lactobacillales</taxon>
        <taxon>Enterococcaceae</taxon>
        <taxon>Enterococcus</taxon>
    </lineage>
</organism>
<accession>A0A4P5P3J5</accession>
<name>A0A4P5P3J5_9ENTE</name>
<proteinExistence type="predicted"/>
<protein>
    <submittedName>
        <fullName evidence="2">Uncharacterized protein</fullName>
    </submittedName>
</protein>
<evidence type="ECO:0000313" key="3">
    <source>
        <dbReference type="Proteomes" id="UP000290567"/>
    </source>
</evidence>
<dbReference type="RefSeq" id="WP_175579955.1">
    <property type="nucleotide sequence ID" value="NZ_BJCC01000001.1"/>
</dbReference>
<keyword evidence="1" id="KW-0472">Membrane</keyword>
<dbReference type="AlphaFoldDB" id="A0A4P5P3J5"/>